<dbReference type="GO" id="GO:0008097">
    <property type="term" value="F:5S rRNA binding"/>
    <property type="evidence" value="ECO:0007669"/>
    <property type="project" value="TreeGrafter"/>
</dbReference>
<dbReference type="CDD" id="cd00432">
    <property type="entry name" value="Ribosomal_L18_L5e"/>
    <property type="match status" value="1"/>
</dbReference>
<dbReference type="GO" id="GO:0004523">
    <property type="term" value="F:RNA-DNA hybrid ribonuclease activity"/>
    <property type="evidence" value="ECO:0007669"/>
    <property type="project" value="InterPro"/>
</dbReference>
<sequence length="601" mass="67087">MICLRRRIPFLQTSNSHILSLISSPAKFSTRTPLSSLLNPNISSSSNKAIKIELVDPDSWRVSSGLSQSWRENNINRMEKQLTSSRVVDNVVNESSHEDIEDLRLRGTLFYKIEKDSREFEEYNVNFHGKKSSKTSREEAKEIKKAGTVITEMALKLKKKNAHPIISPPVETKKNLRAPTFNQLTDPYHEPFCLDIFISKSSVRACIVHRVTSKVVVVAHSISKDMKSDLASTKDSNACVAIGEILAQRALEDDIHDIVYTPRKGEKLEGKLQTVLKSVIEHGINVKVKIKKRNAKKVLSLPLARASSSRLNQSPKVESRAPLLLPLLLSMSKPQLAETISISGKLKCMASASSSLCSQDSMHALFSTGPSQNLHRRRGARLTVRADSDYYSVLGVSKSSSKAEIKSVGKLAFNAFYYNICVERNQRVFKDKHILARAVLHKITEEAQAKLVMEDCKVKANQFNRYFLGNWNVRANFTMGIPISCYGGTRAVLSGFPQLPTSMINIDGSFIATIGVNEGYGGTGAVSRDNYGIVLLIAVRESEPHLAFIWEVLEIELDLKLARSKGWRKVVMASDSSNTINLIKIKTYRKLARTYHPDVSK</sequence>
<dbReference type="SUPFAM" id="SSF53137">
    <property type="entry name" value="Translational machinery components"/>
    <property type="match status" value="1"/>
</dbReference>
<dbReference type="Proteomes" id="UP000541444">
    <property type="component" value="Unassembled WGS sequence"/>
</dbReference>
<dbReference type="GO" id="GO:0005840">
    <property type="term" value="C:ribosome"/>
    <property type="evidence" value="ECO:0007669"/>
    <property type="project" value="UniProtKB-KW"/>
</dbReference>
<evidence type="ECO:0000256" key="2">
    <source>
        <dbReference type="ARBA" id="ARBA00007116"/>
    </source>
</evidence>
<dbReference type="InterPro" id="IPR005484">
    <property type="entry name" value="Ribosomal_uL18_bac/plant/anim"/>
</dbReference>
<gene>
    <name evidence="7" type="ORF">GIB67_022696</name>
</gene>
<dbReference type="GO" id="GO:1990904">
    <property type="term" value="C:ribonucleoprotein complex"/>
    <property type="evidence" value="ECO:0007669"/>
    <property type="project" value="UniProtKB-KW"/>
</dbReference>
<reference evidence="7 8" key="1">
    <citation type="journal article" date="2020" name="IScience">
        <title>Genome Sequencing of the Endangered Kingdonia uniflora (Circaeasteraceae, Ranunculales) Reveals Potential Mechanisms of Evolutionary Specialization.</title>
        <authorList>
            <person name="Sun Y."/>
            <person name="Deng T."/>
            <person name="Zhang A."/>
            <person name="Moore M.J."/>
            <person name="Landis J.B."/>
            <person name="Lin N."/>
            <person name="Zhang H."/>
            <person name="Zhang X."/>
            <person name="Huang J."/>
            <person name="Zhang X."/>
            <person name="Sun H."/>
            <person name="Wang H."/>
        </authorList>
    </citation>
    <scope>NUCLEOTIDE SEQUENCE [LARGE SCALE GENOMIC DNA]</scope>
    <source>
        <strain evidence="7">TB1705</strain>
        <tissue evidence="7">Leaf</tissue>
    </source>
</reference>
<dbReference type="Pfam" id="PF00861">
    <property type="entry name" value="Ribosomal_L18p"/>
    <property type="match status" value="1"/>
</dbReference>
<comment type="caution">
    <text evidence="7">The sequence shown here is derived from an EMBL/GenBank/DDBJ whole genome shotgun (WGS) entry which is preliminary data.</text>
</comment>
<proteinExistence type="inferred from homology"/>
<evidence type="ECO:0000256" key="1">
    <source>
        <dbReference type="ARBA" id="ARBA00004173"/>
    </source>
</evidence>
<dbReference type="EMBL" id="JACGCM010000155">
    <property type="protein sequence ID" value="KAF6175694.1"/>
    <property type="molecule type" value="Genomic_DNA"/>
</dbReference>
<dbReference type="InterPro" id="IPR057268">
    <property type="entry name" value="Ribosomal_L18"/>
</dbReference>
<dbReference type="AlphaFoldDB" id="A0A7J7P976"/>
<evidence type="ECO:0000256" key="5">
    <source>
        <dbReference type="ARBA" id="ARBA00023274"/>
    </source>
</evidence>
<accession>A0A7J7P976</accession>
<dbReference type="CDD" id="cd06222">
    <property type="entry name" value="RNase_H_like"/>
    <property type="match status" value="1"/>
</dbReference>
<organism evidence="7 8">
    <name type="scientific">Kingdonia uniflora</name>
    <dbReference type="NCBI Taxonomy" id="39325"/>
    <lineage>
        <taxon>Eukaryota</taxon>
        <taxon>Viridiplantae</taxon>
        <taxon>Streptophyta</taxon>
        <taxon>Embryophyta</taxon>
        <taxon>Tracheophyta</taxon>
        <taxon>Spermatophyta</taxon>
        <taxon>Magnoliopsida</taxon>
        <taxon>Ranunculales</taxon>
        <taxon>Circaeasteraceae</taxon>
        <taxon>Kingdonia</taxon>
    </lineage>
</organism>
<dbReference type="InterPro" id="IPR036967">
    <property type="entry name" value="Ribosomal_uS11_sf"/>
</dbReference>
<evidence type="ECO:0000313" key="7">
    <source>
        <dbReference type="EMBL" id="KAF6175694.1"/>
    </source>
</evidence>
<keyword evidence="5" id="KW-0687">Ribonucleoprotein</keyword>
<comment type="similarity">
    <text evidence="2">Belongs to the universal ribosomal protein uL18 family.</text>
</comment>
<feature type="domain" description="RNase H type-1" evidence="6">
    <location>
        <begin position="513"/>
        <end position="595"/>
    </location>
</feature>
<keyword evidence="3" id="KW-0689">Ribosomal protein</keyword>
<dbReference type="GO" id="GO:0006412">
    <property type="term" value="P:translation"/>
    <property type="evidence" value="ECO:0007669"/>
    <property type="project" value="InterPro"/>
</dbReference>
<dbReference type="InterPro" id="IPR002156">
    <property type="entry name" value="RNaseH_domain"/>
</dbReference>
<dbReference type="PANTHER" id="PTHR12899:SF7">
    <property type="entry name" value="EXPRESSED PROTEIN"/>
    <property type="match status" value="1"/>
</dbReference>
<dbReference type="InterPro" id="IPR044730">
    <property type="entry name" value="RNase_H-like_dom_plant"/>
</dbReference>
<evidence type="ECO:0000259" key="6">
    <source>
        <dbReference type="Pfam" id="PF13456"/>
    </source>
</evidence>
<dbReference type="Pfam" id="PF13456">
    <property type="entry name" value="RVT_3"/>
    <property type="match status" value="1"/>
</dbReference>
<dbReference type="GO" id="GO:0005739">
    <property type="term" value="C:mitochondrion"/>
    <property type="evidence" value="ECO:0007669"/>
    <property type="project" value="UniProtKB-SubCell"/>
</dbReference>
<keyword evidence="4" id="KW-0496">Mitochondrion</keyword>
<evidence type="ECO:0000313" key="8">
    <source>
        <dbReference type="Proteomes" id="UP000541444"/>
    </source>
</evidence>
<evidence type="ECO:0000256" key="4">
    <source>
        <dbReference type="ARBA" id="ARBA00023128"/>
    </source>
</evidence>
<evidence type="ECO:0000256" key="3">
    <source>
        <dbReference type="ARBA" id="ARBA00022980"/>
    </source>
</evidence>
<comment type="subcellular location">
    <subcellularLocation>
        <location evidence="1">Mitochondrion</location>
    </subcellularLocation>
</comment>
<name>A0A7J7P976_9MAGN</name>
<dbReference type="GO" id="GO:0003735">
    <property type="term" value="F:structural constituent of ribosome"/>
    <property type="evidence" value="ECO:0007669"/>
    <property type="project" value="InterPro"/>
</dbReference>
<dbReference type="Gene3D" id="3.30.420.80">
    <property type="entry name" value="Ribosomal protein S11"/>
    <property type="match status" value="1"/>
</dbReference>
<dbReference type="PANTHER" id="PTHR12899">
    <property type="entry name" value="39S RIBOSOMAL PROTEIN L18, MITOCHONDRIAL"/>
    <property type="match status" value="1"/>
</dbReference>
<protein>
    <recommendedName>
        <fullName evidence="6">RNase H type-1 domain-containing protein</fullName>
    </recommendedName>
</protein>
<dbReference type="OrthoDB" id="1932324at2759"/>
<keyword evidence="8" id="KW-1185">Reference proteome</keyword>